<evidence type="ECO:0000256" key="8">
    <source>
        <dbReference type="PIRSR" id="PIRSR000524-1"/>
    </source>
</evidence>
<comment type="function">
    <text evidence="7">Involved in phosphonate degradation.</text>
</comment>
<dbReference type="InterPro" id="IPR015421">
    <property type="entry name" value="PyrdxlP-dep_Trfase_major"/>
</dbReference>
<evidence type="ECO:0000313" key="12">
    <source>
        <dbReference type="Proteomes" id="UP000281128"/>
    </source>
</evidence>
<evidence type="ECO:0000256" key="2">
    <source>
        <dbReference type="ARBA" id="ARBA00022576"/>
    </source>
</evidence>
<dbReference type="InterPro" id="IPR012703">
    <property type="entry name" value="NH2EtPonate_pyrv_transaminase"/>
</dbReference>
<dbReference type="GO" id="GO:0019700">
    <property type="term" value="P:organic phosphonate catabolic process"/>
    <property type="evidence" value="ECO:0007669"/>
    <property type="project" value="UniProtKB-UniRule"/>
</dbReference>
<evidence type="ECO:0000256" key="7">
    <source>
        <dbReference type="HAMAP-Rule" id="MF_01376"/>
    </source>
</evidence>
<keyword evidence="4 7" id="KW-0663">Pyridoxal phosphate</keyword>
<evidence type="ECO:0000256" key="4">
    <source>
        <dbReference type="ARBA" id="ARBA00022898"/>
    </source>
</evidence>
<comment type="similarity">
    <text evidence="7">Belongs to the class-V pyridoxal-phosphate-dependent aminotransferase family. PhnW subfamily.</text>
</comment>
<dbReference type="Proteomes" id="UP000281128">
    <property type="component" value="Unassembled WGS sequence"/>
</dbReference>
<dbReference type="RefSeq" id="WP_121164122.1">
    <property type="nucleotide sequence ID" value="NZ_RAPE01000001.1"/>
</dbReference>
<dbReference type="Gene3D" id="3.90.1150.10">
    <property type="entry name" value="Aspartate Aminotransferase, domain 1"/>
    <property type="match status" value="1"/>
</dbReference>
<protein>
    <recommendedName>
        <fullName evidence="7">2-aminoethylphosphonate--pyruvate transaminase</fullName>
        <ecNumber evidence="7">2.6.1.37</ecNumber>
    </recommendedName>
    <alternativeName>
        <fullName evidence="7">2-aminoethylphosphonate aminotransferase</fullName>
    </alternativeName>
    <alternativeName>
        <fullName evidence="7">AEP transaminase</fullName>
        <shortName evidence="7">AEPT</shortName>
    </alternativeName>
</protein>
<name>A0A3A8BBJ2_9RHOB</name>
<dbReference type="InterPro" id="IPR024169">
    <property type="entry name" value="SP_NH2Trfase/AEP_transaminase"/>
</dbReference>
<dbReference type="Pfam" id="PF00266">
    <property type="entry name" value="Aminotran_5"/>
    <property type="match status" value="1"/>
</dbReference>
<keyword evidence="12" id="KW-1185">Reference proteome</keyword>
<reference evidence="11 12" key="1">
    <citation type="submission" date="2018-09" db="EMBL/GenBank/DDBJ databases">
        <title>Roseovarius spongiae sp. nov., isolated from a marine sponge.</title>
        <authorList>
            <person name="Zhuang L."/>
            <person name="Luo L."/>
        </authorList>
    </citation>
    <scope>NUCLEOTIDE SEQUENCE [LARGE SCALE GENOMIC DNA]</scope>
    <source>
        <strain evidence="11 12">HN-E21</strain>
    </source>
</reference>
<evidence type="ECO:0000256" key="6">
    <source>
        <dbReference type="ARBA" id="ARBA00049460"/>
    </source>
</evidence>
<dbReference type="EMBL" id="RAPE01000001">
    <property type="protein sequence ID" value="RKF16782.1"/>
    <property type="molecule type" value="Genomic_DNA"/>
</dbReference>
<dbReference type="SUPFAM" id="SSF53383">
    <property type="entry name" value="PLP-dependent transferases"/>
    <property type="match status" value="1"/>
</dbReference>
<evidence type="ECO:0000259" key="10">
    <source>
        <dbReference type="Pfam" id="PF00266"/>
    </source>
</evidence>
<dbReference type="PIRSF" id="PIRSF000524">
    <property type="entry name" value="SPT"/>
    <property type="match status" value="1"/>
</dbReference>
<evidence type="ECO:0000256" key="1">
    <source>
        <dbReference type="ARBA" id="ARBA00001933"/>
    </source>
</evidence>
<proteinExistence type="inferred from homology"/>
<dbReference type="PANTHER" id="PTHR42778:SF1">
    <property type="entry name" value="2-AMINOETHYLPHOSPHONATE--PYRUVATE TRANSAMINASE"/>
    <property type="match status" value="1"/>
</dbReference>
<dbReference type="EC" id="2.6.1.37" evidence="7"/>
<evidence type="ECO:0000313" key="11">
    <source>
        <dbReference type="EMBL" id="RKF16782.1"/>
    </source>
</evidence>
<organism evidence="11 12">
    <name type="scientific">Roseovarius spongiae</name>
    <dbReference type="NCBI Taxonomy" id="2320272"/>
    <lineage>
        <taxon>Bacteria</taxon>
        <taxon>Pseudomonadati</taxon>
        <taxon>Pseudomonadota</taxon>
        <taxon>Alphaproteobacteria</taxon>
        <taxon>Rhodobacterales</taxon>
        <taxon>Roseobacteraceae</taxon>
        <taxon>Roseovarius</taxon>
    </lineage>
</organism>
<dbReference type="InterPro" id="IPR015424">
    <property type="entry name" value="PyrdxlP-dep_Trfase"/>
</dbReference>
<comment type="cofactor">
    <cofactor evidence="1 7 9">
        <name>pyridoxal 5'-phosphate</name>
        <dbReference type="ChEBI" id="CHEBI:597326"/>
    </cofactor>
</comment>
<dbReference type="NCBIfam" id="TIGR03301">
    <property type="entry name" value="PhnW-AepZ"/>
    <property type="match status" value="1"/>
</dbReference>
<feature type="binding site" evidence="8">
    <location>
        <position position="349"/>
    </location>
    <ligand>
        <name>substrate</name>
    </ligand>
</feature>
<comment type="subunit">
    <text evidence="7">Homodimer.</text>
</comment>
<evidence type="ECO:0000256" key="3">
    <source>
        <dbReference type="ARBA" id="ARBA00022679"/>
    </source>
</evidence>
<dbReference type="HAMAP" id="MF_01376">
    <property type="entry name" value="PhnW_aminotrans_5"/>
    <property type="match status" value="1"/>
</dbReference>
<dbReference type="OrthoDB" id="9766472at2"/>
<dbReference type="NCBIfam" id="TIGR02326">
    <property type="entry name" value="transamin_PhnW"/>
    <property type="match status" value="1"/>
</dbReference>
<gene>
    <name evidence="7" type="primary">phnW</name>
    <name evidence="11" type="ORF">D6850_04385</name>
</gene>
<dbReference type="InterPro" id="IPR000192">
    <property type="entry name" value="Aminotrans_V_dom"/>
</dbReference>
<dbReference type="GO" id="GO:0047304">
    <property type="term" value="F:2-aminoethylphosphonate-pyruvate transaminase activity"/>
    <property type="evidence" value="ECO:0007669"/>
    <property type="project" value="UniProtKB-UniRule"/>
</dbReference>
<dbReference type="PANTHER" id="PTHR42778">
    <property type="entry name" value="2-AMINOETHYLPHOSPHONATE--PYRUVATE TRANSAMINASE"/>
    <property type="match status" value="1"/>
</dbReference>
<sequence>MTAADTQIVPPALGEPYLLTPGPLTTSRAVKDAMLRDWGSWDGDFRAMTRAMRTGLLDLIGPGADAYDCVPVQGSGSYCVEAMLGSFVPKDGKVLVLANGAYGLRAAKTMEYLGRAFHLVDKGDYLPPRGDEVTEILKEDPAITHVLIIHCETSSGILNPVEELADAAHAAGCKVLIDSMSAFGAIPLEVERLKYAAMVSSANKCIEGVPGFGFVIARRDELEAAKGNSHSLSLDVHAQWAHMEKTGQWRFTPPTHVVAAFLTALEAHAAEGGVEGRGARYARNRDVMVQGMRDLGFETLLAERWLSPIIVTFFCPADPKFDFDAFYEAMKERGFIIYPGKLTVVDSFRVGCIGQMDEQVMRQVVAAARDTLAEMGVASAAPPAAALEERKKLAA</sequence>
<keyword evidence="5 7" id="KW-0670">Pyruvate</keyword>
<dbReference type="InterPro" id="IPR015422">
    <property type="entry name" value="PyrdxlP-dep_Trfase_small"/>
</dbReference>
<comment type="caution">
    <text evidence="11">The sequence shown here is derived from an EMBL/GenBank/DDBJ whole genome shotgun (WGS) entry which is preliminary data.</text>
</comment>
<comment type="catalytic activity">
    <reaction evidence="6 7">
        <text>(2-aminoethyl)phosphonate + pyruvate = phosphonoacetaldehyde + L-alanine</text>
        <dbReference type="Rhea" id="RHEA:17021"/>
        <dbReference type="ChEBI" id="CHEBI:15361"/>
        <dbReference type="ChEBI" id="CHEBI:57418"/>
        <dbReference type="ChEBI" id="CHEBI:57972"/>
        <dbReference type="ChEBI" id="CHEBI:58383"/>
        <dbReference type="EC" id="2.6.1.37"/>
    </reaction>
</comment>
<accession>A0A3A8BBJ2</accession>
<keyword evidence="2 7" id="KW-0032">Aminotransferase</keyword>
<feature type="domain" description="Aminotransferase class V" evidence="10">
    <location>
        <begin position="88"/>
        <end position="300"/>
    </location>
</feature>
<dbReference type="NCBIfam" id="NF010006">
    <property type="entry name" value="PRK13479.1"/>
    <property type="match status" value="1"/>
</dbReference>
<feature type="modified residue" description="N6-(pyridoxal phosphate)lysine" evidence="7 9">
    <location>
        <position position="204"/>
    </location>
</feature>
<dbReference type="AlphaFoldDB" id="A0A3A8BBJ2"/>
<dbReference type="Gene3D" id="3.40.640.10">
    <property type="entry name" value="Type I PLP-dependent aspartate aminotransferase-like (Major domain)"/>
    <property type="match status" value="1"/>
</dbReference>
<keyword evidence="3 7" id="KW-0808">Transferase</keyword>
<evidence type="ECO:0000256" key="5">
    <source>
        <dbReference type="ARBA" id="ARBA00023317"/>
    </source>
</evidence>
<evidence type="ECO:0000256" key="9">
    <source>
        <dbReference type="PIRSR" id="PIRSR000524-50"/>
    </source>
</evidence>